<dbReference type="Gene3D" id="1.10.1200.10">
    <property type="entry name" value="ACP-like"/>
    <property type="match status" value="1"/>
</dbReference>
<evidence type="ECO:0000256" key="1">
    <source>
        <dbReference type="ARBA" id="ARBA00022450"/>
    </source>
</evidence>
<dbReference type="InterPro" id="IPR009081">
    <property type="entry name" value="PP-bd_ACP"/>
</dbReference>
<dbReference type="RefSeq" id="WP_098247589.1">
    <property type="nucleotide sequence ID" value="NZ_CP022685.1"/>
</dbReference>
<dbReference type="SMART" id="SM00823">
    <property type="entry name" value="PKS_PP"/>
    <property type="match status" value="1"/>
</dbReference>
<feature type="domain" description="Carrier" evidence="3">
    <location>
        <begin position="8"/>
        <end position="85"/>
    </location>
</feature>
<dbReference type="KEGG" id="sfk:KY5_6266"/>
<keyword evidence="1" id="KW-0596">Phosphopantetheine</keyword>
<evidence type="ECO:0000313" key="5">
    <source>
        <dbReference type="Proteomes" id="UP000221011"/>
    </source>
</evidence>
<gene>
    <name evidence="4" type="ORF">KY5_6266</name>
</gene>
<evidence type="ECO:0000259" key="3">
    <source>
        <dbReference type="PROSITE" id="PS50075"/>
    </source>
</evidence>
<dbReference type="PROSITE" id="PS50075">
    <property type="entry name" value="CARRIER"/>
    <property type="match status" value="1"/>
</dbReference>
<sequence length="88" mass="9572">MRQNSAEHSVESLTAWLAERFAGYARRAVEDIDPRRPFADYGLDSVGAVSLAADIEDRFGVEIDAEEMWNHPTPAALGELLAGKLVGA</sequence>
<keyword evidence="2" id="KW-0597">Phosphoprotein</keyword>
<dbReference type="SUPFAM" id="SSF47336">
    <property type="entry name" value="ACP-like"/>
    <property type="match status" value="1"/>
</dbReference>
<keyword evidence="5" id="KW-1185">Reference proteome</keyword>
<dbReference type="EMBL" id="CP022685">
    <property type="protein sequence ID" value="ATL31284.1"/>
    <property type="molecule type" value="Genomic_DNA"/>
</dbReference>
<dbReference type="SMART" id="SM01294">
    <property type="entry name" value="PKS_PP_betabranch"/>
    <property type="match status" value="1"/>
</dbReference>
<accession>A0A291QIH8</accession>
<dbReference type="GO" id="GO:0017000">
    <property type="term" value="P:antibiotic biosynthetic process"/>
    <property type="evidence" value="ECO:0007669"/>
    <property type="project" value="UniProtKB-ARBA"/>
</dbReference>
<dbReference type="Pfam" id="PF00550">
    <property type="entry name" value="PP-binding"/>
    <property type="match status" value="1"/>
</dbReference>
<name>A0A291QIH8_9ACTN</name>
<protein>
    <submittedName>
        <fullName evidence="4">Peptide carrier protein</fullName>
    </submittedName>
</protein>
<reference evidence="4 5" key="1">
    <citation type="submission" date="2017-08" db="EMBL/GenBank/DDBJ databases">
        <title>Complete Genome Sequence of Streptomyces formicae KY5, the formicamycin producer.</title>
        <authorList>
            <person name="Holmes N.A."/>
            <person name="Devine R."/>
            <person name="Qin Z."/>
            <person name="Seipke R.F."/>
            <person name="Wilkinson B."/>
            <person name="Hutchings M.I."/>
        </authorList>
    </citation>
    <scope>NUCLEOTIDE SEQUENCE [LARGE SCALE GENOMIC DNA]</scope>
    <source>
        <strain evidence="4 5">KY5</strain>
    </source>
</reference>
<dbReference type="InterPro" id="IPR020806">
    <property type="entry name" value="PKS_PP-bd"/>
</dbReference>
<dbReference type="AlphaFoldDB" id="A0A291QIH8"/>
<dbReference type="GO" id="GO:0031177">
    <property type="term" value="F:phosphopantetheine binding"/>
    <property type="evidence" value="ECO:0007669"/>
    <property type="project" value="InterPro"/>
</dbReference>
<dbReference type="Proteomes" id="UP000221011">
    <property type="component" value="Chromosome"/>
</dbReference>
<evidence type="ECO:0000313" key="4">
    <source>
        <dbReference type="EMBL" id="ATL31284.1"/>
    </source>
</evidence>
<organism evidence="4 5">
    <name type="scientific">Streptomyces formicae</name>
    <dbReference type="NCBI Taxonomy" id="1616117"/>
    <lineage>
        <taxon>Bacteria</taxon>
        <taxon>Bacillati</taxon>
        <taxon>Actinomycetota</taxon>
        <taxon>Actinomycetes</taxon>
        <taxon>Kitasatosporales</taxon>
        <taxon>Streptomycetaceae</taxon>
        <taxon>Streptomyces</taxon>
    </lineage>
</organism>
<dbReference type="InterPro" id="IPR036736">
    <property type="entry name" value="ACP-like_sf"/>
</dbReference>
<evidence type="ECO:0000256" key="2">
    <source>
        <dbReference type="ARBA" id="ARBA00022553"/>
    </source>
</evidence>
<proteinExistence type="predicted"/>